<dbReference type="AlphaFoldDB" id="A0A939NA45"/>
<accession>A0A939NA45</accession>
<evidence type="ECO:0000313" key="1">
    <source>
        <dbReference type="EMBL" id="MBO1915858.1"/>
    </source>
</evidence>
<gene>
    <name evidence="1" type="ORF">J4727_03130</name>
</gene>
<comment type="caution">
    <text evidence="1">The sequence shown here is derived from an EMBL/GenBank/DDBJ whole genome shotgun (WGS) entry which is preliminary data.</text>
</comment>
<name>A0A939NA45_PRORE</name>
<sequence length="62" mass="6990">MASTYSSWVSPEMRDYGIAGLILDYTISDNHLIRKTKKHVTNSMPSGMWALTSRNFTGKLPI</sequence>
<dbReference type="EMBL" id="JAGETQ010000009">
    <property type="protein sequence ID" value="MBO1915858.1"/>
    <property type="molecule type" value="Genomic_DNA"/>
</dbReference>
<protein>
    <submittedName>
        <fullName evidence="1">Uncharacterized protein</fullName>
    </submittedName>
</protein>
<evidence type="ECO:0000313" key="2">
    <source>
        <dbReference type="Proteomes" id="UP000664477"/>
    </source>
</evidence>
<reference evidence="1" key="1">
    <citation type="submission" date="2021-03" db="EMBL/GenBank/DDBJ databases">
        <title>Molecular epidemiology and mechanisms of colistin and carbapenem resistance in Enterobacteriaceae from clinical isolates, the environment and porcine samples in Pretoria, South Africa.</title>
        <authorList>
            <person name="Bogoshi D."/>
            <person name="Mbelle N.M."/>
            <person name="Naidoo V."/>
            <person name="Osei Sekyere J."/>
        </authorList>
    </citation>
    <scope>NUCLEOTIDE SEQUENCE</scope>
    <source>
        <strain evidence="1">C052</strain>
    </source>
</reference>
<proteinExistence type="predicted"/>
<dbReference type="Proteomes" id="UP000664477">
    <property type="component" value="Unassembled WGS sequence"/>
</dbReference>
<organism evidence="1 2">
    <name type="scientific">Providencia rettgeri</name>
    <dbReference type="NCBI Taxonomy" id="587"/>
    <lineage>
        <taxon>Bacteria</taxon>
        <taxon>Pseudomonadati</taxon>
        <taxon>Pseudomonadota</taxon>
        <taxon>Gammaproteobacteria</taxon>
        <taxon>Enterobacterales</taxon>
        <taxon>Morganellaceae</taxon>
        <taxon>Providencia</taxon>
    </lineage>
</organism>